<sequence length="168" mass="19252">MTATSPPPHVLTKILRLWQQILEAASIILLCGFVSCIFLQIVLRNFFNFGHAGIEEVARMQFVTMVYFMIPVVFCENGHLQIDMFTKPLKGWAAFAFQLFALIAILLFTIAFLRSDYLFMKKAWNVATPALALPNIVFFAGPYVGMISLLIFTIERFVNLLRPQRREE</sequence>
<dbReference type="GO" id="GO:0005886">
    <property type="term" value="C:plasma membrane"/>
    <property type="evidence" value="ECO:0007669"/>
    <property type="project" value="UniProtKB-SubCell"/>
</dbReference>
<dbReference type="HOGENOM" id="CLU_1583293_0_0_0"/>
<dbReference type="EMBL" id="DF820460">
    <property type="protein sequence ID" value="GAK53798.1"/>
    <property type="molecule type" value="Genomic_DNA"/>
</dbReference>
<keyword evidence="5 9" id="KW-0812">Transmembrane</keyword>
<dbReference type="GO" id="GO:0022857">
    <property type="term" value="F:transmembrane transporter activity"/>
    <property type="evidence" value="ECO:0007669"/>
    <property type="project" value="TreeGrafter"/>
</dbReference>
<dbReference type="Pfam" id="PF04290">
    <property type="entry name" value="DctQ"/>
    <property type="match status" value="1"/>
</dbReference>
<dbReference type="AlphaFoldDB" id="A0A081BQW7"/>
<proteinExistence type="inferred from homology"/>
<dbReference type="Proteomes" id="UP000030700">
    <property type="component" value="Unassembled WGS sequence"/>
</dbReference>
<dbReference type="PANTHER" id="PTHR35011">
    <property type="entry name" value="2,3-DIKETO-L-GULONATE TRAP TRANSPORTER SMALL PERMEASE PROTEIN YIAM"/>
    <property type="match status" value="1"/>
</dbReference>
<feature type="transmembrane region" description="Helical" evidence="9">
    <location>
        <begin position="21"/>
        <end position="42"/>
    </location>
</feature>
<evidence type="ECO:0000256" key="8">
    <source>
        <dbReference type="ARBA" id="ARBA00038436"/>
    </source>
</evidence>
<keyword evidence="2" id="KW-0813">Transport</keyword>
<dbReference type="STRING" id="1499966.U14_05072"/>
<dbReference type="PANTHER" id="PTHR35011:SF2">
    <property type="entry name" value="2,3-DIKETO-L-GULONATE TRAP TRANSPORTER SMALL PERMEASE PROTEIN YIAM"/>
    <property type="match status" value="1"/>
</dbReference>
<evidence type="ECO:0000256" key="1">
    <source>
        <dbReference type="ARBA" id="ARBA00004429"/>
    </source>
</evidence>
<reference evidence="11" key="1">
    <citation type="journal article" date="2015" name="PeerJ">
        <title>First genomic representation of candidate bacterial phylum KSB3 points to enhanced environmental sensing as a trigger of wastewater bulking.</title>
        <authorList>
            <person name="Sekiguchi Y."/>
            <person name="Ohashi A."/>
            <person name="Parks D.H."/>
            <person name="Yamauchi T."/>
            <person name="Tyson G.W."/>
            <person name="Hugenholtz P."/>
        </authorList>
    </citation>
    <scope>NUCLEOTIDE SEQUENCE [LARGE SCALE GENOMIC DNA]</scope>
</reference>
<gene>
    <name evidence="11" type="ORF">U14_05072</name>
</gene>
<protein>
    <recommendedName>
        <fullName evidence="10">Tripartite ATP-independent periplasmic transporters DctQ component domain-containing protein</fullName>
    </recommendedName>
</protein>
<keyword evidence="4" id="KW-0997">Cell inner membrane</keyword>
<feature type="transmembrane region" description="Helical" evidence="9">
    <location>
        <begin position="92"/>
        <end position="113"/>
    </location>
</feature>
<feature type="transmembrane region" description="Helical" evidence="9">
    <location>
        <begin position="133"/>
        <end position="158"/>
    </location>
</feature>
<evidence type="ECO:0000256" key="6">
    <source>
        <dbReference type="ARBA" id="ARBA00022989"/>
    </source>
</evidence>
<dbReference type="GO" id="GO:0015740">
    <property type="term" value="P:C4-dicarboxylate transport"/>
    <property type="evidence" value="ECO:0007669"/>
    <property type="project" value="TreeGrafter"/>
</dbReference>
<keyword evidence="6 9" id="KW-1133">Transmembrane helix</keyword>
<evidence type="ECO:0000256" key="7">
    <source>
        <dbReference type="ARBA" id="ARBA00023136"/>
    </source>
</evidence>
<comment type="similarity">
    <text evidence="8">Belongs to the TRAP transporter small permease family.</text>
</comment>
<comment type="subcellular location">
    <subcellularLocation>
        <location evidence="1">Cell inner membrane</location>
        <topology evidence="1">Multi-pass membrane protein</topology>
    </subcellularLocation>
</comment>
<evidence type="ECO:0000256" key="9">
    <source>
        <dbReference type="SAM" id="Phobius"/>
    </source>
</evidence>
<feature type="domain" description="Tripartite ATP-independent periplasmic transporters DctQ component" evidence="10">
    <location>
        <begin position="34"/>
        <end position="162"/>
    </location>
</feature>
<organism evidence="11">
    <name type="scientific">Candidatus Moduliflexus flocculans</name>
    <dbReference type="NCBI Taxonomy" id="1499966"/>
    <lineage>
        <taxon>Bacteria</taxon>
        <taxon>Candidatus Moduliflexota</taxon>
        <taxon>Candidatus Moduliflexia</taxon>
        <taxon>Candidatus Moduliflexales</taxon>
        <taxon>Candidatus Moduliflexaceae</taxon>
    </lineage>
</organism>
<evidence type="ECO:0000256" key="4">
    <source>
        <dbReference type="ARBA" id="ARBA00022519"/>
    </source>
</evidence>
<evidence type="ECO:0000256" key="5">
    <source>
        <dbReference type="ARBA" id="ARBA00022692"/>
    </source>
</evidence>
<feature type="transmembrane region" description="Helical" evidence="9">
    <location>
        <begin position="62"/>
        <end position="80"/>
    </location>
</feature>
<accession>A0A081BQW7</accession>
<name>A0A081BQW7_9BACT</name>
<evidence type="ECO:0000256" key="2">
    <source>
        <dbReference type="ARBA" id="ARBA00022448"/>
    </source>
</evidence>
<dbReference type="InterPro" id="IPR007387">
    <property type="entry name" value="TRAP_DctQ"/>
</dbReference>
<evidence type="ECO:0000313" key="12">
    <source>
        <dbReference type="Proteomes" id="UP000030700"/>
    </source>
</evidence>
<evidence type="ECO:0000259" key="10">
    <source>
        <dbReference type="Pfam" id="PF04290"/>
    </source>
</evidence>
<keyword evidence="3" id="KW-1003">Cell membrane</keyword>
<keyword evidence="7 9" id="KW-0472">Membrane</keyword>
<evidence type="ECO:0000256" key="3">
    <source>
        <dbReference type="ARBA" id="ARBA00022475"/>
    </source>
</evidence>
<evidence type="ECO:0000313" key="11">
    <source>
        <dbReference type="EMBL" id="GAK53798.1"/>
    </source>
</evidence>
<keyword evidence="12" id="KW-1185">Reference proteome</keyword>
<dbReference type="InterPro" id="IPR055348">
    <property type="entry name" value="DctQ"/>
</dbReference>